<accession>W4MCQ6</accession>
<comment type="caution">
    <text evidence="1">The sequence shown here is derived from an EMBL/GenBank/DDBJ whole genome shotgun (WGS) entry which is preliminary data.</text>
</comment>
<protein>
    <submittedName>
        <fullName evidence="1">Uncharacterized protein</fullName>
    </submittedName>
</protein>
<proteinExistence type="predicted"/>
<gene>
    <name evidence="1" type="ORF">ETSY2_09705</name>
</gene>
<dbReference type="EMBL" id="AZHX01000393">
    <property type="protein sequence ID" value="ETX07711.1"/>
    <property type="molecule type" value="Genomic_DNA"/>
</dbReference>
<sequence length="82" mass="9547">MDHYRMGLRRLHAIDYCFKHRSSRANHSLGRIHNPFDGVFDIRRRERGAVVPFDALVEVEGNGSAIFAEFPRVREFGNDFRG</sequence>
<evidence type="ECO:0000313" key="1">
    <source>
        <dbReference type="EMBL" id="ETX07711.1"/>
    </source>
</evidence>
<name>W4MCQ6_9BACT</name>
<organism evidence="1 2">
    <name type="scientific">Candidatus Entotheonella gemina</name>
    <dbReference type="NCBI Taxonomy" id="1429439"/>
    <lineage>
        <taxon>Bacteria</taxon>
        <taxon>Pseudomonadati</taxon>
        <taxon>Nitrospinota/Tectimicrobiota group</taxon>
        <taxon>Candidatus Tectimicrobiota</taxon>
        <taxon>Candidatus Entotheonellia</taxon>
        <taxon>Candidatus Entotheonellales</taxon>
        <taxon>Candidatus Entotheonellaceae</taxon>
        <taxon>Candidatus Entotheonella</taxon>
    </lineage>
</organism>
<dbReference type="Proteomes" id="UP000019140">
    <property type="component" value="Unassembled WGS sequence"/>
</dbReference>
<dbReference type="HOGENOM" id="CLU_2551998_0_0_7"/>
<evidence type="ECO:0000313" key="2">
    <source>
        <dbReference type="Proteomes" id="UP000019140"/>
    </source>
</evidence>
<keyword evidence="2" id="KW-1185">Reference proteome</keyword>
<dbReference type="AlphaFoldDB" id="W4MCQ6"/>
<reference evidence="1 2" key="1">
    <citation type="journal article" date="2014" name="Nature">
        <title>An environmental bacterial taxon with a large and distinct metabolic repertoire.</title>
        <authorList>
            <person name="Wilson M.C."/>
            <person name="Mori T."/>
            <person name="Ruckert C."/>
            <person name="Uria A.R."/>
            <person name="Helf M.J."/>
            <person name="Takada K."/>
            <person name="Gernert C."/>
            <person name="Steffens U.A."/>
            <person name="Heycke N."/>
            <person name="Schmitt S."/>
            <person name="Rinke C."/>
            <person name="Helfrich E.J."/>
            <person name="Brachmann A.O."/>
            <person name="Gurgui C."/>
            <person name="Wakimoto T."/>
            <person name="Kracht M."/>
            <person name="Crusemann M."/>
            <person name="Hentschel U."/>
            <person name="Abe I."/>
            <person name="Matsunaga S."/>
            <person name="Kalinowski J."/>
            <person name="Takeyama H."/>
            <person name="Piel J."/>
        </authorList>
    </citation>
    <scope>NUCLEOTIDE SEQUENCE [LARGE SCALE GENOMIC DNA]</scope>
    <source>
        <strain evidence="2">TSY2</strain>
    </source>
</reference>